<sequence length="121" mass="13228">MAERTIFAFFRTEQRAIEAVQRLKTHGYHEVHLARFNPDLTAEVGHLAFPVAETLLGPSWQMGSTMDELGGNILRASDAKASGMSDGSDEWGAEDLSVTVIVDEKEVETVEGLLVKLGGRL</sequence>
<name>A0A1I6NY70_9BACL</name>
<dbReference type="AlphaFoldDB" id="A0A1I6NY70"/>
<keyword evidence="2" id="KW-1185">Reference proteome</keyword>
<dbReference type="RefSeq" id="WP_091832564.1">
    <property type="nucleotide sequence ID" value="NZ_FPAA01000001.1"/>
</dbReference>
<evidence type="ECO:0000313" key="1">
    <source>
        <dbReference type="EMBL" id="SFS32874.1"/>
    </source>
</evidence>
<dbReference type="Proteomes" id="UP000198660">
    <property type="component" value="Unassembled WGS sequence"/>
</dbReference>
<dbReference type="EMBL" id="FPAA01000001">
    <property type="protein sequence ID" value="SFS32874.1"/>
    <property type="molecule type" value="Genomic_DNA"/>
</dbReference>
<organism evidence="1 2">
    <name type="scientific">Marininema halotolerans</name>
    <dbReference type="NCBI Taxonomy" id="1155944"/>
    <lineage>
        <taxon>Bacteria</taxon>
        <taxon>Bacillati</taxon>
        <taxon>Bacillota</taxon>
        <taxon>Bacilli</taxon>
        <taxon>Bacillales</taxon>
        <taxon>Thermoactinomycetaceae</taxon>
        <taxon>Marininema</taxon>
    </lineage>
</organism>
<evidence type="ECO:0008006" key="3">
    <source>
        <dbReference type="Google" id="ProtNLM"/>
    </source>
</evidence>
<evidence type="ECO:0000313" key="2">
    <source>
        <dbReference type="Proteomes" id="UP000198660"/>
    </source>
</evidence>
<gene>
    <name evidence="1" type="ORF">SAMN05444972_101228</name>
</gene>
<reference evidence="2" key="1">
    <citation type="submission" date="2016-10" db="EMBL/GenBank/DDBJ databases">
        <authorList>
            <person name="Varghese N."/>
            <person name="Submissions S."/>
        </authorList>
    </citation>
    <scope>NUCLEOTIDE SEQUENCE [LARGE SCALE GENOMIC DNA]</scope>
    <source>
        <strain evidence="2">DSM 45789</strain>
    </source>
</reference>
<dbReference type="OrthoDB" id="2375806at2"/>
<accession>A0A1I6NY70</accession>
<protein>
    <recommendedName>
        <fullName evidence="3">Heat induced stress protein YflT</fullName>
    </recommendedName>
</protein>
<proteinExistence type="predicted"/>